<dbReference type="EC" id="6.3.4.20" evidence="10"/>
<feature type="binding site" evidence="10">
    <location>
        <position position="207"/>
    </location>
    <ligand>
        <name>Zn(2+)</name>
        <dbReference type="ChEBI" id="CHEBI:29105"/>
    </ligand>
</feature>
<dbReference type="Proteomes" id="UP001232992">
    <property type="component" value="Unassembled WGS sequence"/>
</dbReference>
<keyword evidence="2 10" id="KW-0436">Ligase</keyword>
<sequence>MTGTEALVILSGGQDSTTCAALAMQQFDRVHAVTFDYGQRHQIELESAKAVANALGLTSHEIVDIGPILQSTSPLVSSEPLAEYESAEELPEGIEATFVPGRNILFLTVAANRAARLGVRDMVLGVCQTDFAGYWDCRQSFIDGMKVALGEGMYGDAGAYRIHTPLMNLTKAESVKLAQEVLGDRFEEVMELTHTCYAGVRGGCGKCHACVLRDRGFREAGVDDPIWKYRGGEMELSDRKLTDDKMDDTYGDRAIAAAATSPLELWPNPSRSHDYLIHIEHPEFTALCPRSGYPDFGTIVFDYYPDESVLELKAFKLYINSFRQERISHETVVNQIGDRLFSEVKPKALRIIGDFTRRGNVKTVITVYRGADMSFPDYQANLL</sequence>
<protein>
    <recommendedName>
        <fullName evidence="9 10">Multifunctional fusion protein</fullName>
    </recommendedName>
    <domain>
        <recommendedName>
            <fullName evidence="9">NADPH-dependent 7-cyano-7-deazaguanine reductase</fullName>
            <ecNumber evidence="9">1.7.1.13</ecNumber>
        </recommendedName>
        <alternativeName>
            <fullName evidence="9">7-cyano-7-carbaguanine reductase</fullName>
        </alternativeName>
        <alternativeName>
            <fullName evidence="9">NADPH-dependent nitrile oxidoreductase</fullName>
        </alternativeName>
        <alternativeName>
            <fullName evidence="9">PreQ(0) reductase</fullName>
        </alternativeName>
    </domain>
    <domain>
        <recommendedName>
            <fullName evidence="10">7-cyano-7-deazaguanine synthase</fullName>
            <ecNumber evidence="10">6.3.4.20</ecNumber>
        </recommendedName>
        <alternativeName>
            <fullName evidence="10">7-cyano-7-carbaguanine synthase</fullName>
        </alternativeName>
        <alternativeName>
            <fullName evidence="10">PreQ(0) synthase</fullName>
        </alternativeName>
        <alternativeName>
            <fullName evidence="10">Queuosine biosynthesis protein QueC</fullName>
        </alternativeName>
    </domain>
</protein>
<keyword evidence="6 10" id="KW-0067">ATP-binding</keyword>
<dbReference type="PANTHER" id="PTHR42914">
    <property type="entry name" value="7-CYANO-7-DEAZAGUANINE SYNTHASE"/>
    <property type="match status" value="1"/>
</dbReference>
<keyword evidence="12" id="KW-1185">Reference proteome</keyword>
<dbReference type="InterPro" id="IPR029500">
    <property type="entry name" value="QueF"/>
</dbReference>
<dbReference type="InterPro" id="IPR014729">
    <property type="entry name" value="Rossmann-like_a/b/a_fold"/>
</dbReference>
<comment type="pathway">
    <text evidence="9">tRNA modification; tRNA-queuosine biosynthesis.</text>
</comment>
<gene>
    <name evidence="10 11" type="primary">queC</name>
    <name evidence="9" type="synonym">queF</name>
    <name evidence="11" type="ORF">PMH09_19600</name>
</gene>
<evidence type="ECO:0000256" key="10">
    <source>
        <dbReference type="HAMAP-Rule" id="MF_01633"/>
    </source>
</evidence>
<dbReference type="Pfam" id="PF06508">
    <property type="entry name" value="QueC"/>
    <property type="match status" value="1"/>
</dbReference>
<feature type="binding site" evidence="9">
    <location>
        <begin position="329"/>
        <end position="330"/>
    </location>
    <ligand>
        <name>substrate</name>
    </ligand>
</feature>
<keyword evidence="9" id="KW-0560">Oxidoreductase</keyword>
<dbReference type="InterPro" id="IPR018317">
    <property type="entry name" value="QueC"/>
</dbReference>
<dbReference type="HAMAP" id="MF_01633">
    <property type="entry name" value="QueC"/>
    <property type="match status" value="1"/>
</dbReference>
<dbReference type="NCBIfam" id="TIGR00364">
    <property type="entry name" value="7-cyano-7-deazaguanine synthase QueC"/>
    <property type="match status" value="1"/>
</dbReference>
<organism evidence="11 12">
    <name type="scientific">Roseofilum casamattae BLCC-M143</name>
    <dbReference type="NCBI Taxonomy" id="3022442"/>
    <lineage>
        <taxon>Bacteria</taxon>
        <taxon>Bacillati</taxon>
        <taxon>Cyanobacteriota</taxon>
        <taxon>Cyanophyceae</taxon>
        <taxon>Desertifilales</taxon>
        <taxon>Desertifilaceae</taxon>
        <taxon>Roseofilum</taxon>
        <taxon>Roseofilum casamattae</taxon>
    </lineage>
</organism>
<comment type="catalytic activity">
    <reaction evidence="9">
        <text>7-aminomethyl-7-carbaguanine + 2 NADP(+) = 7-cyano-7-carbaguanine + 2 NADPH + 3 H(+)</text>
        <dbReference type="Rhea" id="RHEA:13409"/>
        <dbReference type="ChEBI" id="CHEBI:15378"/>
        <dbReference type="ChEBI" id="CHEBI:45075"/>
        <dbReference type="ChEBI" id="CHEBI:57783"/>
        <dbReference type="ChEBI" id="CHEBI:58349"/>
        <dbReference type="ChEBI" id="CHEBI:58703"/>
        <dbReference type="EC" id="1.7.1.13"/>
    </reaction>
</comment>
<keyword evidence="9" id="KW-0963">Cytoplasm</keyword>
<dbReference type="InterPro" id="IPR043133">
    <property type="entry name" value="GTP-CH-I_C/QueF"/>
</dbReference>
<dbReference type="HAMAP" id="MF_00818">
    <property type="entry name" value="QueF_type1"/>
    <property type="match status" value="1"/>
</dbReference>
<evidence type="ECO:0000256" key="8">
    <source>
        <dbReference type="ARBA" id="ARBA00047890"/>
    </source>
</evidence>
<feature type="binding site" evidence="10">
    <location>
        <position position="210"/>
    </location>
    <ligand>
        <name>Zn(2+)</name>
        <dbReference type="ChEBI" id="CHEBI:29105"/>
    </ligand>
</feature>
<feature type="active site" description="Proton donor" evidence="9">
    <location>
        <position position="295"/>
    </location>
</feature>
<comment type="function">
    <text evidence="9">Catalyzes the NADPH-dependent reduction of 7-cyano-7-deazaguanine (preQ0) to 7-aminomethyl-7-deazaguanine (preQ1).</text>
</comment>
<dbReference type="SUPFAM" id="SSF52402">
    <property type="entry name" value="Adenine nucleotide alpha hydrolases-like"/>
    <property type="match status" value="1"/>
</dbReference>
<dbReference type="CDD" id="cd01995">
    <property type="entry name" value="QueC-like"/>
    <property type="match status" value="1"/>
</dbReference>
<evidence type="ECO:0000256" key="5">
    <source>
        <dbReference type="ARBA" id="ARBA00022833"/>
    </source>
</evidence>
<feature type="binding site" evidence="10">
    <location>
        <position position="196"/>
    </location>
    <ligand>
        <name>Zn(2+)</name>
        <dbReference type="ChEBI" id="CHEBI:29105"/>
    </ligand>
</feature>
<evidence type="ECO:0000256" key="9">
    <source>
        <dbReference type="HAMAP-Rule" id="MF_00818"/>
    </source>
</evidence>
<comment type="function">
    <text evidence="10">Catalyzes the ATP-dependent conversion of 7-carboxy-7-deazaguanine (CDG) to 7-cyano-7-deazaguanine (preQ(0)).</text>
</comment>
<evidence type="ECO:0000313" key="11">
    <source>
        <dbReference type="EMBL" id="MDJ1185395.1"/>
    </source>
</evidence>
<dbReference type="SUPFAM" id="SSF55620">
    <property type="entry name" value="Tetrahydrobiopterin biosynthesis enzymes-like"/>
    <property type="match status" value="1"/>
</dbReference>
<comment type="subcellular location">
    <subcellularLocation>
        <location evidence="9">Cytoplasm</location>
    </subcellularLocation>
</comment>
<keyword evidence="5 10" id="KW-0862">Zinc</keyword>
<dbReference type="Gene3D" id="3.30.1130.10">
    <property type="match status" value="1"/>
</dbReference>
<proteinExistence type="inferred from homology"/>
<dbReference type="InterPro" id="IPR016856">
    <property type="entry name" value="QueF_type1"/>
</dbReference>
<comment type="caution">
    <text evidence="11">The sequence shown here is derived from an EMBL/GenBank/DDBJ whole genome shotgun (WGS) entry which is preliminary data.</text>
</comment>
<evidence type="ECO:0000313" key="12">
    <source>
        <dbReference type="Proteomes" id="UP001232992"/>
    </source>
</evidence>
<keyword evidence="4 10" id="KW-0547">Nucleotide-binding</keyword>
<feature type="binding site" evidence="10">
    <location>
        <position position="204"/>
    </location>
    <ligand>
        <name>Zn(2+)</name>
        <dbReference type="ChEBI" id="CHEBI:29105"/>
    </ligand>
</feature>
<comment type="similarity">
    <text evidence="9">Belongs to the GTP cyclohydrolase I family. QueF type 1 subfamily.</text>
</comment>
<keyword evidence="10" id="KW-0671">Queuosine biosynthesis</keyword>
<comment type="cofactor">
    <cofactor evidence="10">
        <name>Zn(2+)</name>
        <dbReference type="ChEBI" id="CHEBI:29105"/>
    </cofactor>
    <text evidence="10">Binds 1 zinc ion per subunit.</text>
</comment>
<accession>A0ABT7C1U9</accession>
<comment type="catalytic activity">
    <reaction evidence="8 10">
        <text>7-carboxy-7-carbaguanine + NH4(+) + 2 ATP = 7-cyano-7-carbaguanine + 2 AMP + 2 diphosphate + 2 H(+)</text>
        <dbReference type="Rhea" id="RHEA:27982"/>
        <dbReference type="ChEBI" id="CHEBI:15378"/>
        <dbReference type="ChEBI" id="CHEBI:28938"/>
        <dbReference type="ChEBI" id="CHEBI:30616"/>
        <dbReference type="ChEBI" id="CHEBI:33019"/>
        <dbReference type="ChEBI" id="CHEBI:45075"/>
        <dbReference type="ChEBI" id="CHEBI:61036"/>
        <dbReference type="ChEBI" id="CHEBI:456215"/>
        <dbReference type="EC" id="6.3.4.20"/>
    </reaction>
</comment>
<evidence type="ECO:0000256" key="4">
    <source>
        <dbReference type="ARBA" id="ARBA00022741"/>
    </source>
</evidence>
<evidence type="ECO:0000256" key="1">
    <source>
        <dbReference type="ARBA" id="ARBA00005061"/>
    </source>
</evidence>
<dbReference type="Pfam" id="PF14489">
    <property type="entry name" value="QueF"/>
    <property type="match status" value="1"/>
</dbReference>
<comment type="similarity">
    <text evidence="7 10">Belongs to the QueC family.</text>
</comment>
<dbReference type="Gene3D" id="3.40.50.620">
    <property type="entry name" value="HUPs"/>
    <property type="match status" value="1"/>
</dbReference>
<feature type="binding site" evidence="10">
    <location>
        <begin position="10"/>
        <end position="20"/>
    </location>
    <ligand>
        <name>ATP</name>
        <dbReference type="ChEBI" id="CHEBI:30616"/>
    </ligand>
</feature>
<reference evidence="11 12" key="1">
    <citation type="submission" date="2023-01" db="EMBL/GenBank/DDBJ databases">
        <title>Novel diversity within Roseofilum (Cyanobacteria; Desertifilaceae) from marine benthic mats with descriptions of four novel species.</title>
        <authorList>
            <person name="Wang Y."/>
            <person name="Berthold D.E."/>
            <person name="Hu J."/>
            <person name="Lefler F.W."/>
            <person name="Laughinghouse H.D. IV."/>
        </authorList>
    </citation>
    <scope>NUCLEOTIDE SEQUENCE [LARGE SCALE GENOMIC DNA]</scope>
    <source>
        <strain evidence="11 12">BLCC-M143</strain>
    </source>
</reference>
<keyword evidence="9" id="KW-0521">NADP</keyword>
<name>A0ABT7C1U9_9CYAN</name>
<evidence type="ECO:0000256" key="3">
    <source>
        <dbReference type="ARBA" id="ARBA00022723"/>
    </source>
</evidence>
<dbReference type="EMBL" id="JAQOSQ010000033">
    <property type="protein sequence ID" value="MDJ1185395.1"/>
    <property type="molecule type" value="Genomic_DNA"/>
</dbReference>
<feature type="binding site" evidence="9">
    <location>
        <begin position="310"/>
        <end position="312"/>
    </location>
    <ligand>
        <name>substrate</name>
    </ligand>
</feature>
<evidence type="ECO:0000256" key="2">
    <source>
        <dbReference type="ARBA" id="ARBA00022598"/>
    </source>
</evidence>
<dbReference type="RefSeq" id="WP_283760037.1">
    <property type="nucleotide sequence ID" value="NZ_JAQOSQ010000033.1"/>
</dbReference>
<comment type="pathway">
    <text evidence="1 10">Purine metabolism; 7-cyano-7-deazaguanine biosynthesis.</text>
</comment>
<evidence type="ECO:0000256" key="6">
    <source>
        <dbReference type="ARBA" id="ARBA00022840"/>
    </source>
</evidence>
<dbReference type="EC" id="1.7.1.13" evidence="9"/>
<dbReference type="GO" id="GO:0016874">
    <property type="term" value="F:ligase activity"/>
    <property type="evidence" value="ECO:0007669"/>
    <property type="project" value="UniProtKB-KW"/>
</dbReference>
<dbReference type="PANTHER" id="PTHR42914:SF1">
    <property type="entry name" value="7-CYANO-7-DEAZAGUANINE SYNTHASE"/>
    <property type="match status" value="1"/>
</dbReference>
<keyword evidence="3 10" id="KW-0479">Metal-binding</keyword>
<evidence type="ECO:0000256" key="7">
    <source>
        <dbReference type="ARBA" id="ARBA00037993"/>
    </source>
</evidence>
<dbReference type="NCBIfam" id="TIGR03139">
    <property type="entry name" value="QueF-II"/>
    <property type="match status" value="1"/>
</dbReference>
<feature type="active site" description="Thioimide intermediate" evidence="9">
    <location>
        <position position="288"/>
    </location>
</feature>